<evidence type="ECO:0000313" key="2">
    <source>
        <dbReference type="EnsemblMetazoa" id="GAUT021724-PA"/>
    </source>
</evidence>
<dbReference type="VEuPathDB" id="VectorBase:GAUT021724"/>
<sequence>MRARVHVYVRVWVDVDDVDECYFAAEEKESTNLEEGGEGGVNCKRFELNGFTLIRIFQGQYKTHCIALNAVIVHFMLLVFYLQQIEV</sequence>
<evidence type="ECO:0000313" key="3">
    <source>
        <dbReference type="Proteomes" id="UP000078200"/>
    </source>
</evidence>
<keyword evidence="1" id="KW-0472">Membrane</keyword>
<reference evidence="2" key="1">
    <citation type="submission" date="2020-05" db="UniProtKB">
        <authorList>
            <consortium name="EnsemblMetazoa"/>
        </authorList>
    </citation>
    <scope>IDENTIFICATION</scope>
    <source>
        <strain evidence="2">TTRI</strain>
    </source>
</reference>
<name>A0A1A9V0G8_GLOAU</name>
<feature type="transmembrane region" description="Helical" evidence="1">
    <location>
        <begin position="65"/>
        <end position="82"/>
    </location>
</feature>
<keyword evidence="3" id="KW-1185">Reference proteome</keyword>
<dbReference type="EnsemblMetazoa" id="GAUT021724-RA">
    <property type="protein sequence ID" value="GAUT021724-PA"/>
    <property type="gene ID" value="GAUT021724"/>
</dbReference>
<dbReference type="AlphaFoldDB" id="A0A1A9V0G8"/>
<organism evidence="2 3">
    <name type="scientific">Glossina austeni</name>
    <name type="common">Savannah tsetse fly</name>
    <dbReference type="NCBI Taxonomy" id="7395"/>
    <lineage>
        <taxon>Eukaryota</taxon>
        <taxon>Metazoa</taxon>
        <taxon>Ecdysozoa</taxon>
        <taxon>Arthropoda</taxon>
        <taxon>Hexapoda</taxon>
        <taxon>Insecta</taxon>
        <taxon>Pterygota</taxon>
        <taxon>Neoptera</taxon>
        <taxon>Endopterygota</taxon>
        <taxon>Diptera</taxon>
        <taxon>Brachycera</taxon>
        <taxon>Muscomorpha</taxon>
        <taxon>Hippoboscoidea</taxon>
        <taxon>Glossinidae</taxon>
        <taxon>Glossina</taxon>
    </lineage>
</organism>
<evidence type="ECO:0000256" key="1">
    <source>
        <dbReference type="SAM" id="Phobius"/>
    </source>
</evidence>
<dbReference type="Proteomes" id="UP000078200">
    <property type="component" value="Unassembled WGS sequence"/>
</dbReference>
<protein>
    <submittedName>
        <fullName evidence="2">Uncharacterized protein</fullName>
    </submittedName>
</protein>
<keyword evidence="1" id="KW-1133">Transmembrane helix</keyword>
<proteinExistence type="predicted"/>
<keyword evidence="1" id="KW-0812">Transmembrane</keyword>
<accession>A0A1A9V0G8</accession>